<evidence type="ECO:0000313" key="1">
    <source>
        <dbReference type="EMBL" id="QHT24830.1"/>
    </source>
</evidence>
<organism evidence="1">
    <name type="scientific">viral metagenome</name>
    <dbReference type="NCBI Taxonomy" id="1070528"/>
    <lineage>
        <taxon>unclassified sequences</taxon>
        <taxon>metagenomes</taxon>
        <taxon>organismal metagenomes</taxon>
    </lineage>
</organism>
<sequence>MSEKAINLKINQYFNDETEPNKVYLVLGKDICRLYTKEDNPVAFYVVNLIVQDFTTGVCTTKTYDPDHELLLAEFNSTYYTLKKDIPPRCHGDKLYLILYDKYMKSRMDLYVDDPILIHQIKNIDYVHNKFINVKVDTVSVDKLYRETNGILNFGFRPIKIEKITDISTVNYNHLYC</sequence>
<dbReference type="EMBL" id="MN739749">
    <property type="protein sequence ID" value="QHT24830.1"/>
    <property type="molecule type" value="Genomic_DNA"/>
</dbReference>
<name>A0A6C0E8D4_9ZZZZ</name>
<proteinExistence type="predicted"/>
<reference evidence="1" key="1">
    <citation type="journal article" date="2020" name="Nature">
        <title>Giant virus diversity and host interactions through global metagenomics.</title>
        <authorList>
            <person name="Schulz F."/>
            <person name="Roux S."/>
            <person name="Paez-Espino D."/>
            <person name="Jungbluth S."/>
            <person name="Walsh D.A."/>
            <person name="Denef V.J."/>
            <person name="McMahon K.D."/>
            <person name="Konstantinidis K.T."/>
            <person name="Eloe-Fadrosh E.A."/>
            <person name="Kyrpides N.C."/>
            <person name="Woyke T."/>
        </authorList>
    </citation>
    <scope>NUCLEOTIDE SEQUENCE</scope>
    <source>
        <strain evidence="1">GVMAG-M-3300023179-150</strain>
    </source>
</reference>
<protein>
    <submittedName>
        <fullName evidence="1">Uncharacterized protein</fullName>
    </submittedName>
</protein>
<accession>A0A6C0E8D4</accession>
<dbReference type="AlphaFoldDB" id="A0A6C0E8D4"/>